<sequence>MLEYQPPTAWNPTNLGPDDINSGGSHGVPPSPLHAPASTTRTALRIYGVFAAKQLQLKNWLRLRNAATQHRSSAELRRAEDHRIASPAPASGDVQGGVQSKVLSPARLLAITPSPVEQCCGQLHPNKDVNRRIPEGTTPGKVHVPQKFRSETRTLV</sequence>
<name>A0ACB8FD50_9SAUR</name>
<evidence type="ECO:0000313" key="1">
    <source>
        <dbReference type="EMBL" id="KAH8003200.1"/>
    </source>
</evidence>
<organism evidence="1 2">
    <name type="scientific">Sphaerodactylus townsendi</name>
    <dbReference type="NCBI Taxonomy" id="933632"/>
    <lineage>
        <taxon>Eukaryota</taxon>
        <taxon>Metazoa</taxon>
        <taxon>Chordata</taxon>
        <taxon>Craniata</taxon>
        <taxon>Vertebrata</taxon>
        <taxon>Euteleostomi</taxon>
        <taxon>Lepidosauria</taxon>
        <taxon>Squamata</taxon>
        <taxon>Bifurcata</taxon>
        <taxon>Gekkota</taxon>
        <taxon>Sphaerodactylidae</taxon>
        <taxon>Sphaerodactylus</taxon>
    </lineage>
</organism>
<accession>A0ACB8FD50</accession>
<gene>
    <name evidence="1" type="ORF">K3G42_014856</name>
</gene>
<reference evidence="1" key="1">
    <citation type="submission" date="2021-08" db="EMBL/GenBank/DDBJ databases">
        <title>The first chromosome-level gecko genome reveals the dynamic sex chromosomes of Neotropical dwarf geckos (Sphaerodactylidae: Sphaerodactylus).</title>
        <authorList>
            <person name="Pinto B.J."/>
            <person name="Keating S.E."/>
            <person name="Gamble T."/>
        </authorList>
    </citation>
    <scope>NUCLEOTIDE SEQUENCE</scope>
    <source>
        <strain evidence="1">TG3544</strain>
    </source>
</reference>
<comment type="caution">
    <text evidence="1">The sequence shown here is derived from an EMBL/GenBank/DDBJ whole genome shotgun (WGS) entry which is preliminary data.</text>
</comment>
<proteinExistence type="predicted"/>
<evidence type="ECO:0000313" key="2">
    <source>
        <dbReference type="Proteomes" id="UP000827872"/>
    </source>
</evidence>
<keyword evidence="2" id="KW-1185">Reference proteome</keyword>
<dbReference type="Proteomes" id="UP000827872">
    <property type="component" value="Linkage Group LG09"/>
</dbReference>
<dbReference type="EMBL" id="CM037622">
    <property type="protein sequence ID" value="KAH8003200.1"/>
    <property type="molecule type" value="Genomic_DNA"/>
</dbReference>
<protein>
    <submittedName>
        <fullName evidence="1">Uncharacterized protein</fullName>
    </submittedName>
</protein>